<evidence type="ECO:0000256" key="3">
    <source>
        <dbReference type="SAM" id="MobiDB-lite"/>
    </source>
</evidence>
<feature type="chain" id="PRO_5046083417" evidence="4">
    <location>
        <begin position="27"/>
        <end position="441"/>
    </location>
</feature>
<feature type="signal peptide" evidence="4">
    <location>
        <begin position="1"/>
        <end position="26"/>
    </location>
</feature>
<protein>
    <submittedName>
        <fullName evidence="7">Peptidoglycan DD-metalloendopeptidase family protein</fullName>
    </submittedName>
</protein>
<dbReference type="Pfam" id="PF24568">
    <property type="entry name" value="CC_PcsB"/>
    <property type="match status" value="1"/>
</dbReference>
<keyword evidence="1 4" id="KW-0732">Signal</keyword>
<evidence type="ECO:0000256" key="2">
    <source>
        <dbReference type="SAM" id="Coils"/>
    </source>
</evidence>
<dbReference type="CDD" id="cd12797">
    <property type="entry name" value="M23_peptidase"/>
    <property type="match status" value="1"/>
</dbReference>
<dbReference type="PANTHER" id="PTHR21666:SF270">
    <property type="entry name" value="MUREIN HYDROLASE ACTIVATOR ENVC"/>
    <property type="match status" value="1"/>
</dbReference>
<sequence length="441" mass="47516">MKKQILTTAVAGTILMSNFFGGFAEAASISSLKDQQNQIEKEKSEISSTINDADKQINSLNEQQSDVKEQMTRIDTAIGDTHKKISDKTAELEETKAEITRLQEEIKVTKERIEKRNELLKERARNYQETGGMVSYIDVLMGSHNFSDFIDRANAVATIMQADQDILKQHEADKKSLEENQAKLEEELASVQTMLADLEKLNQQLNAQRAEQDRLLATLEQQEEEIHEHKMELQEEAQLLAAQSAAIQKAIALEQKRQEEAAAAAASAAAAAAAAAAANNNSGSGNGGGESTSPQPPTAPVSTAPVSSGAFTMPANGTFTSGFGGRWGSTHYGIDIANRAAGVPIWAAADGVVIQSYYSSSYGNVVFIAHSVNGQTYTTVSAHMETRLVSSGAVVRKGQQIGIMGNTGDSTGKHLHFELHRGEWNSSKSNAINPVGIVPMP</sequence>
<dbReference type="PANTHER" id="PTHR21666">
    <property type="entry name" value="PEPTIDASE-RELATED"/>
    <property type="match status" value="1"/>
</dbReference>
<feature type="coiled-coil region" evidence="2">
    <location>
        <begin position="160"/>
        <end position="250"/>
    </location>
</feature>
<feature type="coiled-coil region" evidence="2">
    <location>
        <begin position="32"/>
        <end position="130"/>
    </location>
</feature>
<dbReference type="InterPro" id="IPR011055">
    <property type="entry name" value="Dup_hybrid_motif"/>
</dbReference>
<keyword evidence="8" id="KW-1185">Reference proteome</keyword>
<feature type="region of interest" description="Disordered" evidence="3">
    <location>
        <begin position="278"/>
        <end position="307"/>
    </location>
</feature>
<dbReference type="Pfam" id="PF01551">
    <property type="entry name" value="Peptidase_M23"/>
    <property type="match status" value="1"/>
</dbReference>
<reference evidence="7 8" key="1">
    <citation type="submission" date="2024-05" db="EMBL/GenBank/DDBJ databases">
        <authorList>
            <person name="Venkateswaran K."/>
        </authorList>
    </citation>
    <scope>NUCLEOTIDE SEQUENCE [LARGE SCALE GENOMIC DNA]</scope>
    <source>
        <strain evidence="7 8">179-C4-2-HS</strain>
    </source>
</reference>
<feature type="domain" description="Peptidoglycan hydrolase PcsB coiled-coil" evidence="6">
    <location>
        <begin position="106"/>
        <end position="179"/>
    </location>
</feature>
<dbReference type="Gene3D" id="2.70.70.10">
    <property type="entry name" value="Glucose Permease (Domain IIA)"/>
    <property type="match status" value="1"/>
</dbReference>
<dbReference type="SUPFAM" id="SSF51261">
    <property type="entry name" value="Duplicated hybrid motif"/>
    <property type="match status" value="1"/>
</dbReference>
<name>A0ABV4Z1C3_9BACI</name>
<proteinExistence type="predicted"/>
<feature type="domain" description="M23ase beta-sheet core" evidence="5">
    <location>
        <begin position="330"/>
        <end position="425"/>
    </location>
</feature>
<dbReference type="EMBL" id="JAROBZ020000003">
    <property type="protein sequence ID" value="MFB3170469.1"/>
    <property type="molecule type" value="Genomic_DNA"/>
</dbReference>
<evidence type="ECO:0000313" key="8">
    <source>
        <dbReference type="Proteomes" id="UP001241748"/>
    </source>
</evidence>
<accession>A0ABV4Z1C3</accession>
<comment type="caution">
    <text evidence="7">The sequence shown here is derived from an EMBL/GenBank/DDBJ whole genome shotgun (WGS) entry which is preliminary data.</text>
</comment>
<dbReference type="RefSeq" id="WP_306076068.1">
    <property type="nucleotide sequence ID" value="NZ_JAROBZ020000003.1"/>
</dbReference>
<organism evidence="7 8">
    <name type="scientific">Neobacillus driksii</name>
    <dbReference type="NCBI Taxonomy" id="3035913"/>
    <lineage>
        <taxon>Bacteria</taxon>
        <taxon>Bacillati</taxon>
        <taxon>Bacillota</taxon>
        <taxon>Bacilli</taxon>
        <taxon>Bacillales</taxon>
        <taxon>Bacillaceae</taxon>
        <taxon>Neobacillus</taxon>
    </lineage>
</organism>
<evidence type="ECO:0000256" key="4">
    <source>
        <dbReference type="SAM" id="SignalP"/>
    </source>
</evidence>
<dbReference type="InterPro" id="IPR057309">
    <property type="entry name" value="PcsB_CC"/>
</dbReference>
<dbReference type="Proteomes" id="UP001241748">
    <property type="component" value="Unassembled WGS sequence"/>
</dbReference>
<evidence type="ECO:0000256" key="1">
    <source>
        <dbReference type="ARBA" id="ARBA00022729"/>
    </source>
</evidence>
<dbReference type="Gene3D" id="6.10.250.3150">
    <property type="match status" value="1"/>
</dbReference>
<gene>
    <name evidence="7" type="ORF">P5G62_025480</name>
</gene>
<evidence type="ECO:0000259" key="6">
    <source>
        <dbReference type="Pfam" id="PF24568"/>
    </source>
</evidence>
<dbReference type="InterPro" id="IPR016047">
    <property type="entry name" value="M23ase_b-sheet_dom"/>
</dbReference>
<keyword evidence="2" id="KW-0175">Coiled coil</keyword>
<evidence type="ECO:0000259" key="5">
    <source>
        <dbReference type="Pfam" id="PF01551"/>
    </source>
</evidence>
<evidence type="ECO:0000313" key="7">
    <source>
        <dbReference type="EMBL" id="MFB3170469.1"/>
    </source>
</evidence>
<dbReference type="InterPro" id="IPR050570">
    <property type="entry name" value="Cell_wall_metabolism_enzyme"/>
</dbReference>